<dbReference type="SUPFAM" id="SSF46894">
    <property type="entry name" value="C-terminal effector domain of the bipartite response regulators"/>
    <property type="match status" value="1"/>
</dbReference>
<dbReference type="InterPro" id="IPR000792">
    <property type="entry name" value="Tscrpt_reg_LuxR_C"/>
</dbReference>
<evidence type="ECO:0000256" key="1">
    <source>
        <dbReference type="ARBA" id="ARBA00023015"/>
    </source>
</evidence>
<protein>
    <submittedName>
        <fullName evidence="6">Response regulator transcription factor</fullName>
    </submittedName>
</protein>
<dbReference type="EMBL" id="JAPWGW010000001">
    <property type="protein sequence ID" value="MCZ4296562.1"/>
    <property type="molecule type" value="Genomic_DNA"/>
</dbReference>
<dbReference type="PROSITE" id="PS00622">
    <property type="entry name" value="HTH_LUXR_1"/>
    <property type="match status" value="1"/>
</dbReference>
<dbReference type="Gene3D" id="1.10.10.10">
    <property type="entry name" value="Winged helix-like DNA-binding domain superfamily/Winged helix DNA-binding domain"/>
    <property type="match status" value="1"/>
</dbReference>
<organism evidence="6 7">
    <name type="scientific">Henriciella marina</name>
    <dbReference type="NCBI Taxonomy" id="453851"/>
    <lineage>
        <taxon>Bacteria</taxon>
        <taxon>Pseudomonadati</taxon>
        <taxon>Pseudomonadota</taxon>
        <taxon>Alphaproteobacteria</taxon>
        <taxon>Hyphomonadales</taxon>
        <taxon>Hyphomonadaceae</taxon>
        <taxon>Henriciella</taxon>
    </lineage>
</organism>
<dbReference type="PANTHER" id="PTHR44688">
    <property type="entry name" value="DNA-BINDING TRANSCRIPTIONAL ACTIVATOR DEVR_DOSR"/>
    <property type="match status" value="1"/>
</dbReference>
<feature type="transmembrane region" description="Helical" evidence="4">
    <location>
        <begin position="45"/>
        <end position="64"/>
    </location>
</feature>
<keyword evidence="4" id="KW-0472">Membrane</keyword>
<comment type="caution">
    <text evidence="6">The sequence shown here is derived from an EMBL/GenBank/DDBJ whole genome shotgun (WGS) entry which is preliminary data.</text>
</comment>
<evidence type="ECO:0000313" key="6">
    <source>
        <dbReference type="EMBL" id="MCZ4296562.1"/>
    </source>
</evidence>
<reference evidence="6" key="1">
    <citation type="submission" date="2022-12" db="EMBL/GenBank/DDBJ databases">
        <title>Bacterial isolates from different developmental stages of Nematostella vectensis.</title>
        <authorList>
            <person name="Fraune S."/>
        </authorList>
    </citation>
    <scope>NUCLEOTIDE SEQUENCE</scope>
    <source>
        <strain evidence="6">G21632-S1</strain>
    </source>
</reference>
<sequence>MTARKTAKPAVSALSLTAYGLLLAGGVLVLQWIEYAHLARFQSGALLISLLALVFLILGIWVGAQLFRKAAPAVATGNPEARSTLGISDREYEVLELLAAGQSNKEIARTLGVSPNTVKTHVSRLLDKLEARRRTEAVSKARALRIVA</sequence>
<accession>A0ABT4LQB7</accession>
<keyword evidence="1" id="KW-0805">Transcription regulation</keyword>
<keyword evidence="2" id="KW-0238">DNA-binding</keyword>
<dbReference type="PROSITE" id="PS50043">
    <property type="entry name" value="HTH_LUXR_2"/>
    <property type="match status" value="1"/>
</dbReference>
<dbReference type="Proteomes" id="UP001083770">
    <property type="component" value="Unassembled WGS sequence"/>
</dbReference>
<dbReference type="InterPro" id="IPR036388">
    <property type="entry name" value="WH-like_DNA-bd_sf"/>
</dbReference>
<name>A0ABT4LQB7_9PROT</name>
<dbReference type="RefSeq" id="WP_269400754.1">
    <property type="nucleotide sequence ID" value="NZ_JAPWGW010000001.1"/>
</dbReference>
<evidence type="ECO:0000256" key="2">
    <source>
        <dbReference type="ARBA" id="ARBA00023125"/>
    </source>
</evidence>
<dbReference type="CDD" id="cd06170">
    <property type="entry name" value="LuxR_C_like"/>
    <property type="match status" value="1"/>
</dbReference>
<keyword evidence="7" id="KW-1185">Reference proteome</keyword>
<dbReference type="InterPro" id="IPR016032">
    <property type="entry name" value="Sig_transdc_resp-reg_C-effctor"/>
</dbReference>
<evidence type="ECO:0000259" key="5">
    <source>
        <dbReference type="PROSITE" id="PS50043"/>
    </source>
</evidence>
<dbReference type="PANTHER" id="PTHR44688:SF16">
    <property type="entry name" value="DNA-BINDING TRANSCRIPTIONAL ACTIVATOR DEVR_DOSR"/>
    <property type="match status" value="1"/>
</dbReference>
<evidence type="ECO:0000256" key="4">
    <source>
        <dbReference type="SAM" id="Phobius"/>
    </source>
</evidence>
<dbReference type="Pfam" id="PF00196">
    <property type="entry name" value="GerE"/>
    <property type="match status" value="1"/>
</dbReference>
<feature type="transmembrane region" description="Helical" evidence="4">
    <location>
        <begin position="12"/>
        <end position="33"/>
    </location>
</feature>
<feature type="domain" description="HTH luxR-type" evidence="5">
    <location>
        <begin position="80"/>
        <end position="145"/>
    </location>
</feature>
<dbReference type="SMART" id="SM00421">
    <property type="entry name" value="HTH_LUXR"/>
    <property type="match status" value="1"/>
</dbReference>
<keyword evidence="4" id="KW-1133">Transmembrane helix</keyword>
<evidence type="ECO:0000313" key="7">
    <source>
        <dbReference type="Proteomes" id="UP001083770"/>
    </source>
</evidence>
<gene>
    <name evidence="6" type="ORF">O4G74_00680</name>
</gene>
<dbReference type="PRINTS" id="PR00038">
    <property type="entry name" value="HTHLUXR"/>
</dbReference>
<keyword evidence="4" id="KW-0812">Transmembrane</keyword>
<keyword evidence="3" id="KW-0804">Transcription</keyword>
<evidence type="ECO:0000256" key="3">
    <source>
        <dbReference type="ARBA" id="ARBA00023163"/>
    </source>
</evidence>
<proteinExistence type="predicted"/>